<proteinExistence type="predicted"/>
<protein>
    <submittedName>
        <fullName evidence="3">Uncharacterized protein</fullName>
    </submittedName>
</protein>
<dbReference type="Gene3D" id="2.60.40.4070">
    <property type="match status" value="1"/>
</dbReference>
<organism evidence="3">
    <name type="scientific">hydrocarbon metagenome</name>
    <dbReference type="NCBI Taxonomy" id="938273"/>
    <lineage>
        <taxon>unclassified sequences</taxon>
        <taxon>metagenomes</taxon>
        <taxon>ecological metagenomes</taxon>
    </lineage>
</organism>
<dbReference type="AlphaFoldDB" id="A0A0W8FVP7"/>
<dbReference type="InterPro" id="IPR026444">
    <property type="entry name" value="Secre_tail"/>
</dbReference>
<dbReference type="InterPro" id="IPR050491">
    <property type="entry name" value="AmpC-like"/>
</dbReference>
<accession>A0A0W8FVP7</accession>
<evidence type="ECO:0000259" key="2">
    <source>
        <dbReference type="Pfam" id="PF18962"/>
    </source>
</evidence>
<dbReference type="PANTHER" id="PTHR46825">
    <property type="entry name" value="D-ALANYL-D-ALANINE-CARBOXYPEPTIDASE/ENDOPEPTIDASE AMPH"/>
    <property type="match status" value="1"/>
</dbReference>
<dbReference type="NCBIfam" id="TIGR04183">
    <property type="entry name" value="Por_Secre_tail"/>
    <property type="match status" value="1"/>
</dbReference>
<dbReference type="PANTHER" id="PTHR46825:SF7">
    <property type="entry name" value="D-ALANYL-D-ALANINE CARBOXYPEPTIDASE"/>
    <property type="match status" value="1"/>
</dbReference>
<gene>
    <name evidence="3" type="ORF">ASZ90_005276</name>
</gene>
<dbReference type="Pfam" id="PF00144">
    <property type="entry name" value="Beta-lactamase"/>
    <property type="match status" value="1"/>
</dbReference>
<feature type="domain" description="Beta-lactamase-related" evidence="1">
    <location>
        <begin position="28"/>
        <end position="343"/>
    </location>
</feature>
<dbReference type="Pfam" id="PF18962">
    <property type="entry name" value="Por_Secre_tail"/>
    <property type="match status" value="1"/>
</dbReference>
<dbReference type="SUPFAM" id="SSF56601">
    <property type="entry name" value="beta-lactamase/transpeptidase-like"/>
    <property type="match status" value="1"/>
</dbReference>
<feature type="domain" description="Secretion system C-terminal sorting" evidence="2">
    <location>
        <begin position="380"/>
        <end position="456"/>
    </location>
</feature>
<evidence type="ECO:0000259" key="1">
    <source>
        <dbReference type="Pfam" id="PF00144"/>
    </source>
</evidence>
<name>A0A0W8FVP7_9ZZZZ</name>
<dbReference type="Gene3D" id="3.40.710.10">
    <property type="entry name" value="DD-peptidase/beta-lactamase superfamily"/>
    <property type="match status" value="1"/>
</dbReference>
<sequence length="458" mass="51402">MSKIAKGIFIGTLFAFVINAQSLPEKLQAKLESLVKQKSLFGISAAVLIGDDLIWRGTAGYSNPHSQDTVTIDMNGSIGSNTKMMTSVIILQLVEEGKLSFDDTIDKWFTPSSKINGEITVRQLLNHTSGIANYTTEAWVDSFKTNPAKIWTMNEMIDVLVGEPDFQPGASWNYSNTGYLLLGSIIEKVENKSYRDVLHERIFDPLELSTMYTPIEDEPTGPVMTPWFDIDDDGEQDNLEEYSLMAMHTSGGSAGYIYSTPADLALFLNKLFSVEIITQSSLIEMTTTVPARDNYDYGLGLIKYKIFDKPYYGHTGQYIGYLSFSAYEPETKLSVAIIMNLTFADTYGVGQEITELAYNEIITSIEEEDLLNEFSLSQNYPNPFNPSTTISYSIPEQTHVSLKVYDVLGKEVAELVNEEMSTGFYKLNFDASNLSSGIYFYTLRTNEFFKTRKMLVLK</sequence>
<evidence type="ECO:0000313" key="3">
    <source>
        <dbReference type="EMBL" id="KUG24908.1"/>
    </source>
</evidence>
<dbReference type="InterPro" id="IPR012338">
    <property type="entry name" value="Beta-lactam/transpept-like"/>
</dbReference>
<comment type="caution">
    <text evidence="3">The sequence shown here is derived from an EMBL/GenBank/DDBJ whole genome shotgun (WGS) entry which is preliminary data.</text>
</comment>
<dbReference type="EMBL" id="LNQE01000800">
    <property type="protein sequence ID" value="KUG24908.1"/>
    <property type="molecule type" value="Genomic_DNA"/>
</dbReference>
<reference evidence="3" key="1">
    <citation type="journal article" date="2015" name="Proc. Natl. Acad. Sci. U.S.A.">
        <title>Networks of energetic and metabolic interactions define dynamics in microbial communities.</title>
        <authorList>
            <person name="Embree M."/>
            <person name="Liu J.K."/>
            <person name="Al-Bassam M.M."/>
            <person name="Zengler K."/>
        </authorList>
    </citation>
    <scope>NUCLEOTIDE SEQUENCE</scope>
</reference>
<dbReference type="InterPro" id="IPR001466">
    <property type="entry name" value="Beta-lactam-related"/>
</dbReference>